<reference evidence="3" key="1">
    <citation type="submission" date="2023-11" db="EMBL/GenBank/DDBJ databases">
        <title>The genome sequences of three competitors of mushroom-forming fungi.</title>
        <authorList>
            <person name="Beijen E."/>
            <person name="Ohm R.A."/>
        </authorList>
    </citation>
    <scope>NUCLEOTIDE SEQUENCE</scope>
    <source>
        <strain evidence="3">CBS 100526</strain>
    </source>
</reference>
<dbReference type="PANTHER" id="PTHR28083">
    <property type="entry name" value="GOOD FOR FULL DBP5 ACTIVITY PROTEIN 2"/>
    <property type="match status" value="1"/>
</dbReference>
<dbReference type="Gene3D" id="3.30.420.10">
    <property type="entry name" value="Ribonuclease H-like superfamily/Ribonuclease H"/>
    <property type="match status" value="1"/>
</dbReference>
<dbReference type="Proteomes" id="UP001273209">
    <property type="component" value="Unassembled WGS sequence"/>
</dbReference>
<organism evidence="3 4">
    <name type="scientific">Trichoderma aggressivum f. europaeum</name>
    <dbReference type="NCBI Taxonomy" id="173218"/>
    <lineage>
        <taxon>Eukaryota</taxon>
        <taxon>Fungi</taxon>
        <taxon>Dikarya</taxon>
        <taxon>Ascomycota</taxon>
        <taxon>Pezizomycotina</taxon>
        <taxon>Sordariomycetes</taxon>
        <taxon>Hypocreomycetidae</taxon>
        <taxon>Hypocreales</taxon>
        <taxon>Hypocreaceae</taxon>
        <taxon>Trichoderma</taxon>
    </lineage>
</organism>
<dbReference type="AlphaFoldDB" id="A0AAE1M499"/>
<accession>A0AAE1M499</accession>
<evidence type="ECO:0000313" key="4">
    <source>
        <dbReference type="Proteomes" id="UP001273209"/>
    </source>
</evidence>
<dbReference type="GeneID" id="87920593"/>
<feature type="domain" description="Gfd2/YDR514C-like C-terminal" evidence="2">
    <location>
        <begin position="100"/>
        <end position="253"/>
    </location>
</feature>
<protein>
    <recommendedName>
        <fullName evidence="2">Gfd2/YDR514C-like C-terminal domain-containing protein</fullName>
    </recommendedName>
</protein>
<dbReference type="PANTHER" id="PTHR28083:SF1">
    <property type="entry name" value="GOOD FOR FULL DBP5 ACTIVITY PROTEIN 2"/>
    <property type="match status" value="1"/>
</dbReference>
<dbReference type="Pfam" id="PF21762">
    <property type="entry name" value="DEDDh_C"/>
    <property type="match status" value="1"/>
</dbReference>
<feature type="compositionally biased region" description="Polar residues" evidence="1">
    <location>
        <begin position="1"/>
        <end position="14"/>
    </location>
</feature>
<name>A0AAE1M499_9HYPO</name>
<evidence type="ECO:0000313" key="3">
    <source>
        <dbReference type="EMBL" id="KAK4071439.1"/>
    </source>
</evidence>
<sequence length="520" mass="59110">MANLETSSERSTTAEIMKEKQASAQPEHQVVLLKETVILRWLFGYLNKRNSSNRRMSPRWPHTISTWLPKKPKTQFREATLVGIDIDELKEQRGLPVQFHIGISILHTKDLHSLCHASLPWTKSQAKVIRSYHWVIQDPTYFCTKDNRFCFGKHRCIPLASLKENLEKLLKPHHPVILVAHGISMEKKLLQDLNIDLKPIFIIDTTRAAHYPLQDSRNYSLKLLLQVFGIPVTSGMLHVAGNDAHFVLRVLLMIAVSDARREFKDTPAWVPVFEAIARAPLPQMPMTLHEKAVIGNRKAKGLERLAEDRAQDQARGDHWRTGTQSFECWLTVIQSRFISVSATFGSMLRVLFKTTFEDWEREAQAMARVYSNALIDISGLGWGDAMLLKAALFYESYTKESFHWTFKAGTETTRHSQLLPRRSRWGPYTRFGWPPDKCERLDPARVDSRAADAAFWARPVVLGVDCSFRNSGLALNHSLGDSSSGNNGIFENDMANSLFSVSQGWLQLAAIFGAVNCEFL</sequence>
<proteinExistence type="predicted"/>
<feature type="region of interest" description="Disordered" evidence="1">
    <location>
        <begin position="1"/>
        <end position="21"/>
    </location>
</feature>
<dbReference type="InterPro" id="IPR040151">
    <property type="entry name" value="Gfd2/YDR514C-like"/>
</dbReference>
<dbReference type="InterPro" id="IPR012337">
    <property type="entry name" value="RNaseH-like_sf"/>
</dbReference>
<dbReference type="GO" id="GO:0005634">
    <property type="term" value="C:nucleus"/>
    <property type="evidence" value="ECO:0007669"/>
    <property type="project" value="TreeGrafter"/>
</dbReference>
<gene>
    <name evidence="3" type="ORF">Triagg1_6100</name>
</gene>
<dbReference type="InterPro" id="IPR036397">
    <property type="entry name" value="RNaseH_sf"/>
</dbReference>
<dbReference type="RefSeq" id="XP_062754957.1">
    <property type="nucleotide sequence ID" value="XM_062900688.1"/>
</dbReference>
<dbReference type="GO" id="GO:0003676">
    <property type="term" value="F:nucleic acid binding"/>
    <property type="evidence" value="ECO:0007669"/>
    <property type="project" value="InterPro"/>
</dbReference>
<evidence type="ECO:0000256" key="1">
    <source>
        <dbReference type="SAM" id="MobiDB-lite"/>
    </source>
</evidence>
<comment type="caution">
    <text evidence="3">The sequence shown here is derived from an EMBL/GenBank/DDBJ whole genome shotgun (WGS) entry which is preliminary data.</text>
</comment>
<dbReference type="InterPro" id="IPR048519">
    <property type="entry name" value="Gfd2/YDR514C-like_C"/>
</dbReference>
<evidence type="ECO:0000259" key="2">
    <source>
        <dbReference type="Pfam" id="PF21762"/>
    </source>
</evidence>
<dbReference type="EMBL" id="JAWRVG010000023">
    <property type="protein sequence ID" value="KAK4071439.1"/>
    <property type="molecule type" value="Genomic_DNA"/>
</dbReference>
<dbReference type="SUPFAM" id="SSF53098">
    <property type="entry name" value="Ribonuclease H-like"/>
    <property type="match status" value="1"/>
</dbReference>
<keyword evidence="4" id="KW-1185">Reference proteome</keyword>